<keyword evidence="2" id="KW-0119">Carbohydrate metabolism</keyword>
<dbReference type="SUPFAM" id="SSF51004">
    <property type="entry name" value="C-terminal (heme d1) domain of cytochrome cd1-nitrite reductase"/>
    <property type="match status" value="1"/>
</dbReference>
<dbReference type="InterPro" id="IPR011048">
    <property type="entry name" value="Haem_d1_sf"/>
</dbReference>
<dbReference type="PANTHER" id="PTHR30344:SF1">
    <property type="entry name" value="6-PHOSPHOGLUCONOLACTONASE"/>
    <property type="match status" value="1"/>
</dbReference>
<evidence type="ECO:0000256" key="2">
    <source>
        <dbReference type="ARBA" id="ARBA00022526"/>
    </source>
</evidence>
<comment type="similarity">
    <text evidence="1">Belongs to the cycloisomerase 2 family.</text>
</comment>
<dbReference type="EMBL" id="CP093547">
    <property type="protein sequence ID" value="UNP30250.1"/>
    <property type="molecule type" value="Genomic_DNA"/>
</dbReference>
<dbReference type="InterPro" id="IPR050282">
    <property type="entry name" value="Cycloisomerase_2"/>
</dbReference>
<sequence>MTLRSTLLAWSLIMTSTFAADAGAARPTDAAPTELLIGCYTGPACKGIGRYRFDAARGQVGAEPVEVIETDNPSWFTFSPDGSILYAVNENGAQSADPVGRVSSFALGRGDARTQRLSQVGSLGDEPAHAATSRDGRYLFVANYSVNATPGGTLTVLPIDAQGRLQPAVQVLTHRASQADRERQLSTHVHAAVPSPDGRYLYAADLGADKLYAYRYDPAHSAERPLQAASTPYLELPAGSGPRHLLFDASGRHAYLTLEMSGEVVVLDYEDGRLQAVQTVALDPGRTQGNAAAALHLSADGRFLYASNRGEDNHIAVYAVDAGSGRLSALQRRDSEGRGPREFALSPDGRFVVVTNQHSNTLRVIERDPRDGKLGKTVQSMAMASPSDVKFVPAR</sequence>
<dbReference type="InterPro" id="IPR019405">
    <property type="entry name" value="Lactonase_7-beta_prop"/>
</dbReference>
<dbReference type="Pfam" id="PF10282">
    <property type="entry name" value="Lactonase"/>
    <property type="match status" value="1"/>
</dbReference>
<dbReference type="Gene3D" id="2.130.10.10">
    <property type="entry name" value="YVTN repeat-like/Quinoprotein amine dehydrogenase"/>
    <property type="match status" value="1"/>
</dbReference>
<evidence type="ECO:0000313" key="4">
    <source>
        <dbReference type="EMBL" id="UNP30250.1"/>
    </source>
</evidence>
<feature type="chain" id="PRO_5045267436" evidence="3">
    <location>
        <begin position="20"/>
        <end position="395"/>
    </location>
</feature>
<accession>A0ABY3XF36</accession>
<name>A0ABY3XF36_9GAMM</name>
<keyword evidence="2" id="KW-0313">Glucose metabolism</keyword>
<dbReference type="InterPro" id="IPR015943">
    <property type="entry name" value="WD40/YVTN_repeat-like_dom_sf"/>
</dbReference>
<feature type="signal peptide" evidence="3">
    <location>
        <begin position="1"/>
        <end position="19"/>
    </location>
</feature>
<dbReference type="Proteomes" id="UP000829194">
    <property type="component" value="Chromosome"/>
</dbReference>
<keyword evidence="5" id="KW-1185">Reference proteome</keyword>
<organism evidence="4 5">
    <name type="scientific">Lysobacter gummosus</name>
    <dbReference type="NCBI Taxonomy" id="262324"/>
    <lineage>
        <taxon>Bacteria</taxon>
        <taxon>Pseudomonadati</taxon>
        <taxon>Pseudomonadota</taxon>
        <taxon>Gammaproteobacteria</taxon>
        <taxon>Lysobacterales</taxon>
        <taxon>Lysobacteraceae</taxon>
        <taxon>Lysobacter</taxon>
    </lineage>
</organism>
<evidence type="ECO:0000313" key="5">
    <source>
        <dbReference type="Proteomes" id="UP000829194"/>
    </source>
</evidence>
<evidence type="ECO:0000256" key="3">
    <source>
        <dbReference type="SAM" id="SignalP"/>
    </source>
</evidence>
<dbReference type="RefSeq" id="WP_057941504.1">
    <property type="nucleotide sequence ID" value="NZ_CP011131.1"/>
</dbReference>
<reference evidence="4 5" key="1">
    <citation type="submission" date="2022-03" db="EMBL/GenBank/DDBJ databases">
        <title>Complete genome sequence of Lysobacter capsici VKM B-2533 and Lysobacter gummosus 10.1.1, promising sources of lytic agents.</title>
        <authorList>
            <person name="Tarlachkov S.V."/>
            <person name="Kudryakova I.V."/>
            <person name="Afoshin A.S."/>
            <person name="Leontyevskaya E.A."/>
            <person name="Leontyevskaya N.V."/>
        </authorList>
    </citation>
    <scope>NUCLEOTIDE SEQUENCE [LARGE SCALE GENOMIC DNA]</scope>
    <source>
        <strain evidence="4 5">10.1.1</strain>
    </source>
</reference>
<evidence type="ECO:0000256" key="1">
    <source>
        <dbReference type="ARBA" id="ARBA00005564"/>
    </source>
</evidence>
<keyword evidence="3" id="KW-0732">Signal</keyword>
<proteinExistence type="inferred from homology"/>
<protein>
    <submittedName>
        <fullName evidence="4">Lactonase family protein</fullName>
    </submittedName>
</protein>
<gene>
    <name evidence="4" type="ORF">MOV92_02930</name>
</gene>
<dbReference type="PANTHER" id="PTHR30344">
    <property type="entry name" value="6-PHOSPHOGLUCONOLACTONASE-RELATED"/>
    <property type="match status" value="1"/>
</dbReference>